<dbReference type="Proteomes" id="UP000324194">
    <property type="component" value="Chromosome 1"/>
</dbReference>
<keyword evidence="3" id="KW-1185">Reference proteome</keyword>
<organism evidence="2 3">
    <name type="scientific">Aquicella siphonis</name>
    <dbReference type="NCBI Taxonomy" id="254247"/>
    <lineage>
        <taxon>Bacteria</taxon>
        <taxon>Pseudomonadati</taxon>
        <taxon>Pseudomonadota</taxon>
        <taxon>Gammaproteobacteria</taxon>
        <taxon>Legionellales</taxon>
        <taxon>Coxiellaceae</taxon>
        <taxon>Aquicella</taxon>
    </lineage>
</organism>
<proteinExistence type="predicted"/>
<feature type="compositionally biased region" description="Basic and acidic residues" evidence="1">
    <location>
        <begin position="817"/>
        <end position="837"/>
    </location>
</feature>
<dbReference type="EMBL" id="LR699119">
    <property type="protein sequence ID" value="VVC74970.1"/>
    <property type="molecule type" value="Genomic_DNA"/>
</dbReference>
<dbReference type="KEGG" id="asip:AQUSIP_02440"/>
<feature type="region of interest" description="Disordered" evidence="1">
    <location>
        <begin position="814"/>
        <end position="837"/>
    </location>
</feature>
<accession>A0A5E4PDH8</accession>
<evidence type="ECO:0000313" key="3">
    <source>
        <dbReference type="Proteomes" id="UP000324194"/>
    </source>
</evidence>
<gene>
    <name evidence="2" type="ORF">AQUSIP_02440</name>
</gene>
<reference evidence="2 3" key="1">
    <citation type="submission" date="2019-08" db="EMBL/GenBank/DDBJ databases">
        <authorList>
            <person name="Guy L."/>
        </authorList>
    </citation>
    <scope>NUCLEOTIDE SEQUENCE [LARGE SCALE GENOMIC DNA]</scope>
    <source>
        <strain evidence="2 3">SGT-108</strain>
    </source>
</reference>
<name>A0A5E4PDH8_9COXI</name>
<protein>
    <submittedName>
        <fullName evidence="2">Uncharacterized protein</fullName>
    </submittedName>
</protein>
<dbReference type="AlphaFoldDB" id="A0A5E4PDH8"/>
<evidence type="ECO:0000313" key="2">
    <source>
        <dbReference type="EMBL" id="VVC74970.1"/>
    </source>
</evidence>
<feature type="region of interest" description="Disordered" evidence="1">
    <location>
        <begin position="1"/>
        <end position="32"/>
    </location>
</feature>
<evidence type="ECO:0000256" key="1">
    <source>
        <dbReference type="SAM" id="MobiDB-lite"/>
    </source>
</evidence>
<dbReference type="RefSeq" id="WP_148337852.1">
    <property type="nucleotide sequence ID" value="NZ_LR699119.1"/>
</dbReference>
<sequence>MSDPRSGSAGDNAYAAQKPGSPPVTQSKAEEQDLSAFINSIVQKDGINAANFESYLKSNKETGRKVRHSFAIFENMDGIDATVYSSLGEKESEVMSLPQTVNYTRVGSVAEVGLLKANSPAAAVKPSDEKQKTANKKLLKLIHEIVAHPDNVVIKRKGDVMIAVVDKGLQTKAYNLNEILNRVDWNQIAVPDNDLERAVKYILNRTKLFAPSTVLALTPDHFDPKTESSWSDYFRSCIENHSQSHGVKDLKIYHAHLAHQLAINVQSTGLFIATNSLLRGRISQTIDNRDSIEGYKKYNENEVLHTLLVAVLTIDAIVRFKERYDYTARVEFNATKQGEFTERGILSLANGPSDYMQKEFMREIEKSKTSGAQTSSKAELNKAMALLFQLSKDPSFSIDHKAYLELKQRLSDTPGLQLTPSEKDLMARMEKNVKQLDMCIEKMNGDDLKILNNEKIHDPRFPSDPSAQISAGLLIRHLKSLESLSVDMPSYWENVPSRPSSTAEEPRRPFPAVKMGARKQKRIAAMNEVSSALGVIKMIQEEINPLINGLSSGSDSIAGHIRAMAANDNTQFALQDFNHRMMEIIGSLRQSSQKIESGLVNGGDIKQMRALCLECMKSKIYLYDEHADLMILITEIKKQAQENPNSIAYLKLLEESLANIKKLSEMFGSTYQMVNKALLVMATQNENVTRTEIQKTAGQTRGAAPAAIHDLSTASGSYTAGGHNPMDVLKHLSASIESHIAGFTRLSAELKTNGNVYDRAVNKLKQALLEIEELKKNPHLPSEHQKSPQDVNRILGEIRKACADVLQEVEVFQRQAHKQDQQVKTEEPRETLPHKNK</sequence>